<dbReference type="EMBL" id="CP033932">
    <property type="protein sequence ID" value="AZB25070.1"/>
    <property type="molecule type" value="Genomic_DNA"/>
</dbReference>
<dbReference type="KEGG" id="cben:EG339_11015"/>
<reference evidence="2" key="1">
    <citation type="submission" date="2018-11" db="EMBL/GenBank/DDBJ databases">
        <title>Proposal to divide the Flavobacteriaceae and reorganize its genera based on Amino Acid Identity values calculated from whole genome sequences.</title>
        <authorList>
            <person name="Nicholson A.C."/>
            <person name="Gulvik C.A."/>
            <person name="Whitney A.M."/>
            <person name="Humrighouse B.W."/>
            <person name="Bell M."/>
            <person name="Holmes B."/>
            <person name="Steigerwalt A.G."/>
            <person name="Villarma A."/>
            <person name="Sheth M."/>
            <person name="Batra D."/>
            <person name="Pryor J."/>
            <person name="Bernardet J.-F."/>
            <person name="Hugo C."/>
            <person name="Kampfer P."/>
            <person name="Newman J."/>
            <person name="McQuiston J.R."/>
        </authorList>
    </citation>
    <scope>NUCLEOTIDE SEQUENCE [LARGE SCALE GENOMIC DNA]</scope>
    <source>
        <strain evidence="2">G0229</strain>
    </source>
</reference>
<gene>
    <name evidence="1" type="ORF">EG339_11015</name>
</gene>
<protein>
    <submittedName>
        <fullName evidence="1">Uncharacterized protein</fullName>
    </submittedName>
</protein>
<sequence>MSFYEYSKGVSLKILSVLNILCRTIKTQEIVTVHDLVQILTSLQRIQTFYIRISLQKFALLTNIKGNG</sequence>
<proteinExistence type="predicted"/>
<evidence type="ECO:0000313" key="2">
    <source>
        <dbReference type="Proteomes" id="UP000271193"/>
    </source>
</evidence>
<dbReference type="AlphaFoldDB" id="A0A3G6TG82"/>
<keyword evidence="2" id="KW-1185">Reference proteome</keyword>
<evidence type="ECO:0000313" key="1">
    <source>
        <dbReference type="EMBL" id="AZB25070.1"/>
    </source>
</evidence>
<accession>A0A3G6TG82</accession>
<name>A0A3G6TG82_9FLAO</name>
<dbReference type="Proteomes" id="UP000271193">
    <property type="component" value="Chromosome"/>
</dbReference>
<organism evidence="1 2">
    <name type="scientific">Chryseobacterium bernardetii</name>
    <dbReference type="NCBI Taxonomy" id="1241978"/>
    <lineage>
        <taxon>Bacteria</taxon>
        <taxon>Pseudomonadati</taxon>
        <taxon>Bacteroidota</taxon>
        <taxon>Flavobacteriia</taxon>
        <taxon>Flavobacteriales</taxon>
        <taxon>Weeksellaceae</taxon>
        <taxon>Chryseobacterium group</taxon>
        <taxon>Chryseobacterium</taxon>
    </lineage>
</organism>